<dbReference type="InterPro" id="IPR011009">
    <property type="entry name" value="Kinase-like_dom_sf"/>
</dbReference>
<dbReference type="PANTHER" id="PTHR37542">
    <property type="entry name" value="HELO DOMAIN-CONTAINING PROTEIN-RELATED"/>
    <property type="match status" value="1"/>
</dbReference>
<dbReference type="InterPro" id="IPR029498">
    <property type="entry name" value="HeLo_dom"/>
</dbReference>
<dbReference type="InterPro" id="IPR056002">
    <property type="entry name" value="DUF7580"/>
</dbReference>
<evidence type="ECO:0000259" key="1">
    <source>
        <dbReference type="Pfam" id="PF14479"/>
    </source>
</evidence>
<dbReference type="Pfam" id="PF14479">
    <property type="entry name" value="HeLo"/>
    <property type="match status" value="1"/>
</dbReference>
<evidence type="ECO:0000313" key="4">
    <source>
        <dbReference type="Proteomes" id="UP000028045"/>
    </source>
</evidence>
<proteinExistence type="predicted"/>
<sequence>MAWGKAAGLAENESGSALASALDASAIEVAAILSEVRTLLEAFAHLDIKHEELRLLGLQEHMLSSMERSSHAIVPDLSPLNAINSQQGRPRKAKTWHSRAKTVARTMFAVTNATKHPTRIIWQLVDEKKFDGLLLRLQQLINRLYELISQRHATELRQLTRNTYLEIVQIQESVLELKCLVAATASYPSNPRDECSGENLQSSILHDLARLKQIVSSEPVKDVEIPIRQLSYCTNKKSPSRTQGRFSSTLEGKPVQVWIEWKDQQEFVSRDPSSGLLRTSIPSSTLRRTQQLAHLLSVQKPVEFCTPTCLGYTVEPKRQNRGPRLGWVFRMPDQLGSEAVPMPLYWLLSHLPQPPLTDRVAIANKLATCILNIHAVNWLHKAIRSENILFFEHSSANDPLSPDLNNPLLAGFNVARPEDNDTSERPSAAPEKDIYRWPSIQGDEPVNGRSRKIFDIYGLGLLLLELAYWKPLHQILGFSDPLTISAHEARDIRKRLLNSEPYHVDEVLRLAGKKYHAVVKRCLQGYSMNEVDDKGLGIRSSEDETDPQVSIRLQRCYAEKVVSELGRISV</sequence>
<evidence type="ECO:0000313" key="3">
    <source>
        <dbReference type="EMBL" id="KEY66370.1"/>
    </source>
</evidence>
<keyword evidence="4" id="KW-1185">Reference proteome</keyword>
<reference evidence="3 4" key="1">
    <citation type="journal article" date="2014" name="BMC Genomics">
        <title>Comparative genome sequencing reveals chemotype-specific gene clusters in the toxigenic black mold Stachybotrys.</title>
        <authorList>
            <person name="Semeiks J."/>
            <person name="Borek D."/>
            <person name="Otwinowski Z."/>
            <person name="Grishin N.V."/>
        </authorList>
    </citation>
    <scope>NUCLEOTIDE SEQUENCE [LARGE SCALE GENOMIC DNA]</scope>
    <source>
        <strain evidence="4">CBS 109288 / IBT 7711</strain>
    </source>
</reference>
<feature type="domain" description="Prion-inhibition and propagation HeLo" evidence="1">
    <location>
        <begin position="2"/>
        <end position="179"/>
    </location>
</feature>
<dbReference type="Gene3D" id="1.10.510.10">
    <property type="entry name" value="Transferase(Phosphotransferase) domain 1"/>
    <property type="match status" value="1"/>
</dbReference>
<dbReference type="InterPro" id="IPR038305">
    <property type="entry name" value="HeLo_sf"/>
</dbReference>
<evidence type="ECO:0000259" key="2">
    <source>
        <dbReference type="Pfam" id="PF24476"/>
    </source>
</evidence>
<dbReference type="Proteomes" id="UP000028045">
    <property type="component" value="Unassembled WGS sequence"/>
</dbReference>
<protein>
    <submittedName>
        <fullName evidence="3">Uncharacterized protein</fullName>
    </submittedName>
</protein>
<dbReference type="EMBL" id="KL648659">
    <property type="protein sequence ID" value="KEY66370.1"/>
    <property type="molecule type" value="Genomic_DNA"/>
</dbReference>
<feature type="domain" description="DUF7580" evidence="2">
    <location>
        <begin position="357"/>
        <end position="530"/>
    </location>
</feature>
<gene>
    <name evidence="3" type="ORF">S7711_05804</name>
</gene>
<dbReference type="Gene3D" id="1.20.120.1020">
    <property type="entry name" value="Prion-inhibition and propagation, HeLo domain"/>
    <property type="match status" value="1"/>
</dbReference>
<dbReference type="SUPFAM" id="SSF56112">
    <property type="entry name" value="Protein kinase-like (PK-like)"/>
    <property type="match status" value="1"/>
</dbReference>
<dbReference type="PANTHER" id="PTHR37542:SF1">
    <property type="entry name" value="PRION-INHIBITION AND PROPAGATION HELO DOMAIN-CONTAINING PROTEIN"/>
    <property type="match status" value="1"/>
</dbReference>
<dbReference type="OrthoDB" id="1911848at2759"/>
<dbReference type="HOGENOM" id="CLU_017444_1_0_1"/>
<name>A0A084AM41_STACB</name>
<accession>A0A084AM41</accession>
<dbReference type="Pfam" id="PF24476">
    <property type="entry name" value="DUF7580"/>
    <property type="match status" value="1"/>
</dbReference>
<organism evidence="3 4">
    <name type="scientific">Stachybotrys chartarum (strain CBS 109288 / IBT 7711)</name>
    <name type="common">Toxic black mold</name>
    <name type="synonym">Stilbospora chartarum</name>
    <dbReference type="NCBI Taxonomy" id="1280523"/>
    <lineage>
        <taxon>Eukaryota</taxon>
        <taxon>Fungi</taxon>
        <taxon>Dikarya</taxon>
        <taxon>Ascomycota</taxon>
        <taxon>Pezizomycotina</taxon>
        <taxon>Sordariomycetes</taxon>
        <taxon>Hypocreomycetidae</taxon>
        <taxon>Hypocreales</taxon>
        <taxon>Stachybotryaceae</taxon>
        <taxon>Stachybotrys</taxon>
    </lineage>
</organism>
<dbReference type="AlphaFoldDB" id="A0A084AM41"/>